<accession>A0ABP1QCL7</accession>
<reference evidence="5 6" key="1">
    <citation type="submission" date="2024-08" db="EMBL/GenBank/DDBJ databases">
        <authorList>
            <person name="Cucini C."/>
            <person name="Frati F."/>
        </authorList>
    </citation>
    <scope>NUCLEOTIDE SEQUENCE [LARGE SCALE GENOMIC DNA]</scope>
</reference>
<feature type="domain" description="Trafficking protein particle complex subunit 13 N-terminal" evidence="2">
    <location>
        <begin position="10"/>
        <end position="171"/>
    </location>
</feature>
<evidence type="ECO:0000259" key="3">
    <source>
        <dbReference type="Pfam" id="PF23643"/>
    </source>
</evidence>
<gene>
    <name evidence="5" type="ORF">ODALV1_LOCUS8597</name>
</gene>
<comment type="similarity">
    <text evidence="1">Belongs to the TRAPPC13 family.</text>
</comment>
<dbReference type="Pfam" id="PF06159">
    <property type="entry name" value="TRAPPC13_N"/>
    <property type="match status" value="1"/>
</dbReference>
<feature type="domain" description="Trafficking protein particle complex subunit 13 middle" evidence="4">
    <location>
        <begin position="175"/>
        <end position="304"/>
    </location>
</feature>
<dbReference type="InterPro" id="IPR055428">
    <property type="entry name" value="TRAPPC13_C"/>
</dbReference>
<dbReference type="EMBL" id="CAXLJM020000026">
    <property type="protein sequence ID" value="CAL8093788.1"/>
    <property type="molecule type" value="Genomic_DNA"/>
</dbReference>
<dbReference type="InterPro" id="IPR010378">
    <property type="entry name" value="TRAPPC13"/>
</dbReference>
<evidence type="ECO:0000259" key="4">
    <source>
        <dbReference type="Pfam" id="PF23647"/>
    </source>
</evidence>
<name>A0ABP1QCL7_9HEXA</name>
<evidence type="ECO:0008006" key="7">
    <source>
        <dbReference type="Google" id="ProtNLM"/>
    </source>
</evidence>
<dbReference type="PANTHER" id="PTHR13134">
    <property type="entry name" value="TRAFFICKING PROTEIN PARTICLE COMPLEX SUBUNIT 13"/>
    <property type="match status" value="1"/>
</dbReference>
<evidence type="ECO:0000313" key="5">
    <source>
        <dbReference type="EMBL" id="CAL8093788.1"/>
    </source>
</evidence>
<proteinExistence type="inferred from homology"/>
<dbReference type="Pfam" id="PF23647">
    <property type="entry name" value="TRAPPC13_M"/>
    <property type="match status" value="1"/>
</dbReference>
<comment type="caution">
    <text evidence="5">The sequence shown here is derived from an EMBL/GenBank/DDBJ whole genome shotgun (WGS) entry which is preliminary data.</text>
</comment>
<evidence type="ECO:0000313" key="6">
    <source>
        <dbReference type="Proteomes" id="UP001642540"/>
    </source>
</evidence>
<dbReference type="InterPro" id="IPR055429">
    <property type="entry name" value="TRAPPC13_M"/>
</dbReference>
<dbReference type="PANTHER" id="PTHR13134:SF3">
    <property type="entry name" value="TRAFFICKING PROTEIN PARTICLE COMPLEX SUBUNIT 13"/>
    <property type="match status" value="1"/>
</dbReference>
<sequence length="418" mass="46743">MDAGRDAKSLLTIKVLRLVRPCLVGPLSLACDTRDLAGDLWMKELKTDVTTVPGLENLSLGQFLRLPQGFGNIYLGETFSSYVCIQNESPVPVTNAVVKIELQTSTQKFILADNRSLPLMKTGDTIDIVMHHEVKEMGKHMLICTITYTIPSSTAVPAEPITIERFFKFQVKKPLDVKTKLYNSESDEVFLEAQVQNITASSICLEKVDLEPSLAFTCVSMNKLSDTELITRKRFGIAVTNVPKLDIPNVMLDTDCSYQFLYRLTPRSEQARLSTNIGKLDIVWRSSMGERGRLQTSQLQRQPPVLNDLRLVVDKVPDASIVDSPFEACCKLSNLTPDREMDLQLELDPTTDGYCWLGVTKSKIGLLGPNQKFSLSLNIFPIRTGIINISGIKITDLKKGEKFTFNDVVQVYVMQNLN</sequence>
<dbReference type="Pfam" id="PF23643">
    <property type="entry name" value="TRAPPC13_C"/>
    <property type="match status" value="1"/>
</dbReference>
<evidence type="ECO:0000259" key="2">
    <source>
        <dbReference type="Pfam" id="PF06159"/>
    </source>
</evidence>
<dbReference type="PROSITE" id="PS51257">
    <property type="entry name" value="PROKAR_LIPOPROTEIN"/>
    <property type="match status" value="1"/>
</dbReference>
<evidence type="ECO:0000256" key="1">
    <source>
        <dbReference type="ARBA" id="ARBA00010785"/>
    </source>
</evidence>
<dbReference type="Proteomes" id="UP001642540">
    <property type="component" value="Unassembled WGS sequence"/>
</dbReference>
<feature type="domain" description="Trafficking protein particle complex subunit 13 C-terminal" evidence="3">
    <location>
        <begin position="317"/>
        <end position="413"/>
    </location>
</feature>
<keyword evidence="6" id="KW-1185">Reference proteome</keyword>
<organism evidence="5 6">
    <name type="scientific">Orchesella dallaii</name>
    <dbReference type="NCBI Taxonomy" id="48710"/>
    <lineage>
        <taxon>Eukaryota</taxon>
        <taxon>Metazoa</taxon>
        <taxon>Ecdysozoa</taxon>
        <taxon>Arthropoda</taxon>
        <taxon>Hexapoda</taxon>
        <taxon>Collembola</taxon>
        <taxon>Entomobryomorpha</taxon>
        <taxon>Entomobryoidea</taxon>
        <taxon>Orchesellidae</taxon>
        <taxon>Orchesellinae</taxon>
        <taxon>Orchesella</taxon>
    </lineage>
</organism>
<dbReference type="InterPro" id="IPR055427">
    <property type="entry name" value="TRAPPC13_N"/>
</dbReference>
<protein>
    <recommendedName>
        <fullName evidence="7">Trafficking protein particle complex subunit 13</fullName>
    </recommendedName>
</protein>